<dbReference type="EMBL" id="BJMN01000012">
    <property type="protein sequence ID" value="GEB56458.1"/>
    <property type="molecule type" value="Genomic_DNA"/>
</dbReference>
<keyword evidence="1" id="KW-0732">Signal</keyword>
<sequence length="507" mass="53763">MTRLRTYVLATALVLPVLSAAPAQAAPPPGHRHHVDCSATTPGDGSVLRPWTTLAEANAHPYGPGDRLLFKRGTTCVGTLATRGSGSAAYPFTIADYGSALTRAVIDGNGAHDAVLLADSQYLRLTRLEITNAAAPGTERNGVRLRLADFGAAKGITLDHLSIHDVRGGDFKTLTGSSAIHVAVEGTTVPSWYDGLDIHHNDIRDVDREGIYFKSRFSKRDLVGNQQDPNAYPGAWTPSLNVRIHHNTLTSLAGDGIKIDTTSGARIDHNRLDGFQLRSKAANAGIWTFNTDDTVVEYNEVSGGGGTKDGMSFDADGASKGTVFQYNNSHDNQGGFLLICPYSGAKTLDTVVRYNLSVDDGARLIQNCWGPILNTQIYSNTFVNRTVRPGYLVQDDAGSPATTQHELSIRNNIFVNEGASGGYAFKNPTAGLSFSHNLFHGIAMTRPNPGGLTADPLLRPDLRLGAGSPALAAGTLIADNGGRDWFGNAVSATSVPNIGAYEGPGVN</sequence>
<dbReference type="SUPFAM" id="SSF51126">
    <property type="entry name" value="Pectin lyase-like"/>
    <property type="match status" value="1"/>
</dbReference>
<keyword evidence="4" id="KW-1185">Reference proteome</keyword>
<dbReference type="RefSeq" id="WP_167534055.1">
    <property type="nucleotide sequence ID" value="NZ_BJMN01000012.1"/>
</dbReference>
<feature type="chain" id="PRO_5021302333" description="Right handed beta helix domain-containing protein" evidence="1">
    <location>
        <begin position="26"/>
        <end position="507"/>
    </location>
</feature>
<feature type="domain" description="Right handed beta helix" evidence="2">
    <location>
        <begin position="196"/>
        <end position="337"/>
    </location>
</feature>
<accession>A0A4Y3RHR7</accession>
<organism evidence="3 4">
    <name type="scientific">Streptomyces gardneri</name>
    <dbReference type="NCBI Taxonomy" id="66892"/>
    <lineage>
        <taxon>Bacteria</taxon>
        <taxon>Bacillati</taxon>
        <taxon>Actinomycetota</taxon>
        <taxon>Actinomycetes</taxon>
        <taxon>Kitasatosporales</taxon>
        <taxon>Streptomycetaceae</taxon>
        <taxon>Streptomyces</taxon>
    </lineage>
</organism>
<evidence type="ECO:0000313" key="3">
    <source>
        <dbReference type="EMBL" id="GEB56458.1"/>
    </source>
</evidence>
<gene>
    <name evidence="3" type="ORF">SGA01_20630</name>
</gene>
<comment type="caution">
    <text evidence="3">The sequence shown here is derived from an EMBL/GenBank/DDBJ whole genome shotgun (WGS) entry which is preliminary data.</text>
</comment>
<reference evidence="3 4" key="1">
    <citation type="submission" date="2019-06" db="EMBL/GenBank/DDBJ databases">
        <title>Whole genome shotgun sequence of Streptomyces gardneri NBRC 12865.</title>
        <authorList>
            <person name="Hosoyama A."/>
            <person name="Uohara A."/>
            <person name="Ohji S."/>
            <person name="Ichikawa N."/>
        </authorList>
    </citation>
    <scope>NUCLEOTIDE SEQUENCE [LARGE SCALE GENOMIC DNA]</scope>
    <source>
        <strain evidence="3 4">NBRC 12865</strain>
    </source>
</reference>
<name>A0A4Y3RHR7_9ACTN</name>
<feature type="signal peptide" evidence="1">
    <location>
        <begin position="1"/>
        <end position="25"/>
    </location>
</feature>
<dbReference type="InterPro" id="IPR006626">
    <property type="entry name" value="PbH1"/>
</dbReference>
<dbReference type="InterPro" id="IPR011050">
    <property type="entry name" value="Pectin_lyase_fold/virulence"/>
</dbReference>
<evidence type="ECO:0000259" key="2">
    <source>
        <dbReference type="Pfam" id="PF13229"/>
    </source>
</evidence>
<dbReference type="Pfam" id="PF13229">
    <property type="entry name" value="Beta_helix"/>
    <property type="match status" value="1"/>
</dbReference>
<dbReference type="InterPro" id="IPR039448">
    <property type="entry name" value="Beta_helix"/>
</dbReference>
<protein>
    <recommendedName>
        <fullName evidence="2">Right handed beta helix domain-containing protein</fullName>
    </recommendedName>
</protein>
<dbReference type="InterPro" id="IPR012334">
    <property type="entry name" value="Pectin_lyas_fold"/>
</dbReference>
<dbReference type="SMART" id="SM00710">
    <property type="entry name" value="PbH1"/>
    <property type="match status" value="8"/>
</dbReference>
<dbReference type="Proteomes" id="UP000315226">
    <property type="component" value="Unassembled WGS sequence"/>
</dbReference>
<dbReference type="AlphaFoldDB" id="A0A4Y3RHR7"/>
<proteinExistence type="predicted"/>
<evidence type="ECO:0000313" key="4">
    <source>
        <dbReference type="Proteomes" id="UP000315226"/>
    </source>
</evidence>
<evidence type="ECO:0000256" key="1">
    <source>
        <dbReference type="SAM" id="SignalP"/>
    </source>
</evidence>
<dbReference type="Gene3D" id="2.160.20.10">
    <property type="entry name" value="Single-stranded right-handed beta-helix, Pectin lyase-like"/>
    <property type="match status" value="1"/>
</dbReference>